<dbReference type="AlphaFoldDB" id="A0A7Z0J589"/>
<comment type="caution">
    <text evidence="1">The sequence shown here is derived from an EMBL/GenBank/DDBJ whole genome shotgun (WGS) entry which is preliminary data.</text>
</comment>
<proteinExistence type="predicted"/>
<name>A0A7Z0J589_9MICO</name>
<dbReference type="EMBL" id="JACCFM010000001">
    <property type="protein sequence ID" value="NYJ19192.1"/>
    <property type="molecule type" value="Genomic_DNA"/>
</dbReference>
<sequence>MWWIEQHCVVPDGDNAGTPFVPSLDHRVYMANWYEVRSTAKVGDRAAAFRYRIGLWVAAQKVGKSPGVAAETCLEFVGPCLFDGWAAEGEMYICPWAGCPCMDTPYFYEVGEPKGRPWPTPRIQLAAVVEDQVENTWGALVPMIDDGPLANVIPKTGEAFIRHPNRNRDSRVEIVTSKADGKLGARISAGKCDETGLWTESNGMKKFERNLRRGAGGMGGRVSHSSNPYDPAENSVLQDQMESQLPDILKHHFPPPVHLDFALKKDRMLILKWNYASSPWVDLRTVDAESVALMETSPAEAERFYGNRVKAGSGSWMDMAKWEAKKAAGPITVSARTKVCLGFDGSDNNDHTGIRLETLDGHQFLPVYGEKRLKTYWKPSDWQGKIPHSEVNAAMSELASEFEIVRAYCDPMFWETDIDNWAAAYGEKKFVKWQTNRISAMHASLERFRTDVYNTDSSFTHDGDPDVETHMRNAIIRSRNVDKLTGLRQYILGKPTDHQKFDLTMSSVLAHEAVCDAIADGARDEKEDEYVYF</sequence>
<evidence type="ECO:0008006" key="3">
    <source>
        <dbReference type="Google" id="ProtNLM"/>
    </source>
</evidence>
<accession>A0A7Z0J589</accession>
<dbReference type="Proteomes" id="UP000537260">
    <property type="component" value="Unassembled WGS sequence"/>
</dbReference>
<organism evidence="1 2">
    <name type="scientific">Glaciibacter psychrotolerans</name>
    <dbReference type="NCBI Taxonomy" id="670054"/>
    <lineage>
        <taxon>Bacteria</taxon>
        <taxon>Bacillati</taxon>
        <taxon>Actinomycetota</taxon>
        <taxon>Actinomycetes</taxon>
        <taxon>Micrococcales</taxon>
        <taxon>Microbacteriaceae</taxon>
        <taxon>Glaciibacter</taxon>
    </lineage>
</organism>
<reference evidence="1 2" key="1">
    <citation type="submission" date="2020-07" db="EMBL/GenBank/DDBJ databases">
        <title>Sequencing the genomes of 1000 actinobacteria strains.</title>
        <authorList>
            <person name="Klenk H.-P."/>
        </authorList>
    </citation>
    <scope>NUCLEOTIDE SEQUENCE [LARGE SCALE GENOMIC DNA]</scope>
    <source>
        <strain evidence="1 2">LI1</strain>
    </source>
</reference>
<evidence type="ECO:0000313" key="2">
    <source>
        <dbReference type="Proteomes" id="UP000537260"/>
    </source>
</evidence>
<protein>
    <recommendedName>
        <fullName evidence="3">Terminase</fullName>
    </recommendedName>
</protein>
<gene>
    <name evidence="1" type="ORF">HNR05_000983</name>
</gene>
<evidence type="ECO:0000313" key="1">
    <source>
        <dbReference type="EMBL" id="NYJ19192.1"/>
    </source>
</evidence>
<keyword evidence="2" id="KW-1185">Reference proteome</keyword>